<evidence type="ECO:0000256" key="1">
    <source>
        <dbReference type="ARBA" id="ARBA00001210"/>
    </source>
</evidence>
<dbReference type="EMBL" id="WNBW01000004">
    <property type="protein sequence ID" value="MTU04130.1"/>
    <property type="molecule type" value="Genomic_DNA"/>
</dbReference>
<comment type="catalytic activity">
    <reaction evidence="1">
        <text>3'-dephospho-CoA + ATP = 2'-(5''-triphospho-alpha-D-ribosyl)-3'-dephospho-CoA + adenine</text>
        <dbReference type="Rhea" id="RHEA:15117"/>
        <dbReference type="ChEBI" id="CHEBI:16708"/>
        <dbReference type="ChEBI" id="CHEBI:30616"/>
        <dbReference type="ChEBI" id="CHEBI:57328"/>
        <dbReference type="ChEBI" id="CHEBI:61378"/>
        <dbReference type="EC" id="2.4.2.52"/>
    </reaction>
</comment>
<keyword evidence="5" id="KW-0067">ATP-binding</keyword>
<evidence type="ECO:0000256" key="3">
    <source>
        <dbReference type="ARBA" id="ARBA00022679"/>
    </source>
</evidence>
<evidence type="ECO:0000313" key="6">
    <source>
        <dbReference type="EMBL" id="MTT76067.1"/>
    </source>
</evidence>
<sequence length="317" mass="34161">MYDHQAKKLNEQGTFKEIVVEISARQLSAKSETLRQMSMFLTQAVFMEVCVHPKPGLVTRHGSGAHTDMSILTFAAGSAVLAKAFSDLQILGMKHNGNYQELFGKVRRYGVSAEQELLRVTKGVNTQRGILFAGGLLAAAAGAALNKGLDSEALCSIVAEMTQGLTENELSGLQADRPLTAGERLYQAYGITGIRGEVEAGFPSVRQNGLPGLKEAFAKGAGLNDALVHALVHLMTVVQDSNVIWRGGYAKLPFVQQRARDILAQGSIFTDSGRRLLAESEELFRNERISPGGSADLLSVTAALYLVENKEFPVAII</sequence>
<name>A0A7X3BVD4_9FIRM</name>
<evidence type="ECO:0000313" key="8">
    <source>
        <dbReference type="Proteomes" id="UP000443070"/>
    </source>
</evidence>
<protein>
    <recommendedName>
        <fullName evidence="2">triphosphoribosyl-dephospho-CoA synthase</fullName>
        <ecNumber evidence="2">2.4.2.52</ecNumber>
    </recommendedName>
</protein>
<evidence type="ECO:0000313" key="7">
    <source>
        <dbReference type="EMBL" id="MTU04130.1"/>
    </source>
</evidence>
<proteinExistence type="predicted"/>
<keyword evidence="4" id="KW-0547">Nucleotide-binding</keyword>
<dbReference type="PANTHER" id="PTHR30201">
    <property type="entry name" value="TRIPHOSPHORIBOSYL-DEPHOSPHO-COA SYNTHASE"/>
    <property type="match status" value="1"/>
</dbReference>
<dbReference type="EC" id="2.4.2.52" evidence="2"/>
<dbReference type="EMBL" id="WNBM01000004">
    <property type="protein sequence ID" value="MTT76067.1"/>
    <property type="molecule type" value="Genomic_DNA"/>
</dbReference>
<evidence type="ECO:0000256" key="2">
    <source>
        <dbReference type="ARBA" id="ARBA00012074"/>
    </source>
</evidence>
<organism evidence="6 9">
    <name type="scientific">Phascolarctobacterium faecium</name>
    <dbReference type="NCBI Taxonomy" id="33025"/>
    <lineage>
        <taxon>Bacteria</taxon>
        <taxon>Bacillati</taxon>
        <taxon>Bacillota</taxon>
        <taxon>Negativicutes</taxon>
        <taxon>Acidaminococcales</taxon>
        <taxon>Acidaminococcaceae</taxon>
        <taxon>Phascolarctobacterium</taxon>
    </lineage>
</organism>
<evidence type="ECO:0000313" key="9">
    <source>
        <dbReference type="Proteomes" id="UP000484547"/>
    </source>
</evidence>
<keyword evidence="8" id="KW-1185">Reference proteome</keyword>
<gene>
    <name evidence="6" type="ORF">GMD11_07310</name>
    <name evidence="7" type="ORF">GMD18_06960</name>
</gene>
<dbReference type="Pfam" id="PF01874">
    <property type="entry name" value="CitG"/>
    <property type="match status" value="1"/>
</dbReference>
<dbReference type="OrthoDB" id="114886at2"/>
<dbReference type="InterPro" id="IPR002736">
    <property type="entry name" value="CitG"/>
</dbReference>
<dbReference type="GO" id="GO:0046917">
    <property type="term" value="F:triphosphoribosyl-dephospho-CoA synthase activity"/>
    <property type="evidence" value="ECO:0007669"/>
    <property type="project" value="UniProtKB-EC"/>
</dbReference>
<dbReference type="RefSeq" id="WP_149955623.1">
    <property type="nucleotide sequence ID" value="NZ_WNBG01000004.1"/>
</dbReference>
<dbReference type="GO" id="GO:0051191">
    <property type="term" value="P:prosthetic group biosynthetic process"/>
    <property type="evidence" value="ECO:0007669"/>
    <property type="project" value="TreeGrafter"/>
</dbReference>
<dbReference type="Gene3D" id="1.10.4200.10">
    <property type="entry name" value="Triphosphoribosyl-dephospho-CoA protein"/>
    <property type="match status" value="1"/>
</dbReference>
<evidence type="ECO:0000256" key="5">
    <source>
        <dbReference type="ARBA" id="ARBA00022840"/>
    </source>
</evidence>
<dbReference type="Proteomes" id="UP000443070">
    <property type="component" value="Unassembled WGS sequence"/>
</dbReference>
<dbReference type="GO" id="GO:0005524">
    <property type="term" value="F:ATP binding"/>
    <property type="evidence" value="ECO:0007669"/>
    <property type="project" value="UniProtKB-KW"/>
</dbReference>
<dbReference type="AlphaFoldDB" id="A0A7X3BVD4"/>
<comment type="caution">
    <text evidence="6">The sequence shown here is derived from an EMBL/GenBank/DDBJ whole genome shotgun (WGS) entry which is preliminary data.</text>
</comment>
<reference evidence="8 9" key="1">
    <citation type="journal article" date="2019" name="Nat. Med.">
        <title>A library of human gut bacterial isolates paired with longitudinal multiomics data enables mechanistic microbiome research.</title>
        <authorList>
            <person name="Poyet M."/>
            <person name="Groussin M."/>
            <person name="Gibbons S.M."/>
            <person name="Avila-Pacheco J."/>
            <person name="Jiang X."/>
            <person name="Kearney S.M."/>
            <person name="Perrotta A.R."/>
            <person name="Berdy B."/>
            <person name="Zhao S."/>
            <person name="Lieberman T.D."/>
            <person name="Swanson P.K."/>
            <person name="Smith M."/>
            <person name="Roesemann S."/>
            <person name="Alexander J.E."/>
            <person name="Rich S.A."/>
            <person name="Livny J."/>
            <person name="Vlamakis H."/>
            <person name="Clish C."/>
            <person name="Bullock K."/>
            <person name="Deik A."/>
            <person name="Scott J."/>
            <person name="Pierce K.A."/>
            <person name="Xavier R.J."/>
            <person name="Alm E.J."/>
        </authorList>
    </citation>
    <scope>NUCLEOTIDE SEQUENCE [LARGE SCALE GENOMIC DNA]</scope>
    <source>
        <strain evidence="6 9">BIOML-A13</strain>
        <strain evidence="7 8">BIOML-A3</strain>
    </source>
</reference>
<dbReference type="PANTHER" id="PTHR30201:SF2">
    <property type="entry name" value="2-(5''-TRIPHOSPHORIBOSYL)-3'-DEPHOSPHOCOENZYME-A SYNTHASE"/>
    <property type="match status" value="1"/>
</dbReference>
<keyword evidence="3" id="KW-0808">Transferase</keyword>
<dbReference type="Proteomes" id="UP000484547">
    <property type="component" value="Unassembled WGS sequence"/>
</dbReference>
<accession>A0A7X3BVD4</accession>
<evidence type="ECO:0000256" key="4">
    <source>
        <dbReference type="ARBA" id="ARBA00022741"/>
    </source>
</evidence>